<reference evidence="1 2" key="1">
    <citation type="submission" date="2018-09" db="EMBL/GenBank/DDBJ databases">
        <title>Marinorhizobium profundi gen. nov., sp. nov., isolated from a deep-sea sediment sample from the New Britain Trench and proposal of Marinorhizobiaceae fam. nov. in the order Rhizobiales of the class Alphaproteobacteria.</title>
        <authorList>
            <person name="Cao J."/>
        </authorList>
    </citation>
    <scope>NUCLEOTIDE SEQUENCE [LARGE SCALE GENOMIC DNA]</scope>
    <source>
        <strain evidence="1 2">WS11</strain>
    </source>
</reference>
<protein>
    <submittedName>
        <fullName evidence="1">Integrase</fullName>
    </submittedName>
</protein>
<evidence type="ECO:0000313" key="1">
    <source>
        <dbReference type="EMBL" id="AZN73351.1"/>
    </source>
</evidence>
<name>A0A3S9B978_9HYPH</name>
<proteinExistence type="predicted"/>
<dbReference type="EMBL" id="CP032509">
    <property type="protein sequence ID" value="AZN73351.1"/>
    <property type="molecule type" value="Genomic_DNA"/>
</dbReference>
<evidence type="ECO:0000313" key="2">
    <source>
        <dbReference type="Proteomes" id="UP000268192"/>
    </source>
</evidence>
<dbReference type="Proteomes" id="UP000268192">
    <property type="component" value="Chromosome"/>
</dbReference>
<accession>A0A3S9B978</accession>
<gene>
    <name evidence="1" type="ORF">D5400_20505</name>
</gene>
<sequence length="231" mass="26602">MPYDWINLPSTMPGRWLPYSQMLNEFARELANSINGFTGDVRRLRAWSEIVQTLSNPEKLEVLREFIDPLSISAMIFPYAIKARFAFAVAHLSHQANRLRSDDWLDDLKVDHEIHFGMADAHAGGWRSYKRFKRAAEDINKRQFQEATGDFRNAYNHRFPPRMIIGITGIVKRHVPDDGSPPSYRIGGLPPLDLAVVVKLLKQERDRCYVTFDQFRDLVNEQTEAIAVDGD</sequence>
<organism evidence="1 2">
    <name type="scientific">Georhizobium profundi</name>
    <dbReference type="NCBI Taxonomy" id="2341112"/>
    <lineage>
        <taxon>Bacteria</taxon>
        <taxon>Pseudomonadati</taxon>
        <taxon>Pseudomonadota</taxon>
        <taxon>Alphaproteobacteria</taxon>
        <taxon>Hyphomicrobiales</taxon>
        <taxon>Rhizobiaceae</taxon>
        <taxon>Georhizobium</taxon>
    </lineage>
</organism>
<dbReference type="AlphaFoldDB" id="A0A3S9B978"/>
<dbReference type="KEGG" id="abaw:D5400_20505"/>
<keyword evidence="2" id="KW-1185">Reference proteome</keyword>